<dbReference type="Gene3D" id="3.30.565.10">
    <property type="entry name" value="Histidine kinase-like ATPase, C-terminal domain"/>
    <property type="match status" value="1"/>
</dbReference>
<evidence type="ECO:0000256" key="1">
    <source>
        <dbReference type="ARBA" id="ARBA00022527"/>
    </source>
</evidence>
<gene>
    <name evidence="4" type="ORF">Pme01_43690</name>
</gene>
<comment type="caution">
    <text evidence="4">The sequence shown here is derived from an EMBL/GenBank/DDBJ whole genome shotgun (WGS) entry which is preliminary data.</text>
</comment>
<dbReference type="Pfam" id="PF14417">
    <property type="entry name" value="MEDS"/>
    <property type="match status" value="1"/>
</dbReference>
<keyword evidence="1" id="KW-0723">Serine/threonine-protein kinase</keyword>
<evidence type="ECO:0000313" key="4">
    <source>
        <dbReference type="EMBL" id="GII24772.1"/>
    </source>
</evidence>
<proteinExistence type="predicted"/>
<accession>A0A8J3X1U0</accession>
<feature type="domain" description="MEDS" evidence="3">
    <location>
        <begin position="16"/>
        <end position="160"/>
    </location>
</feature>
<sequence length="316" mass="33782">MTVVAETGARPRGDFDHLALFYRNSDEFAAGAVAFVRDGLAAGEPTLVSLAGEHLDLIRGRFGGYGADVRFLDAAAAARNPGRIIAEVLWPFAAAHPGRRVRVVGESIWPGRAGFEYHACVAHESAINAVFAGHDAAMLCLYDAVGLPETVLSDAGRTHPLLTDGARISISPGYAAPEAIVLRDRRLPEAPATAVTMVYSDESMLRQVRRFVVAHAATADLSPERADDLCVAVNELASNTLRYTAGPGRLSIWTEADVLVCQIDDDGHITDPTVGRVPPGHDRTGGRGLLLAHRLCDLTCIHSSGEGTRIRVHVNR</sequence>
<reference evidence="4" key="1">
    <citation type="submission" date="2021-01" db="EMBL/GenBank/DDBJ databases">
        <title>Whole genome shotgun sequence of Planosporangium mesophilum NBRC 109066.</title>
        <authorList>
            <person name="Komaki H."/>
            <person name="Tamura T."/>
        </authorList>
    </citation>
    <scope>NUCLEOTIDE SEQUENCE</scope>
    <source>
        <strain evidence="4">NBRC 109066</strain>
    </source>
</reference>
<dbReference type="CDD" id="cd16936">
    <property type="entry name" value="HATPase_RsbW-like"/>
    <property type="match status" value="1"/>
</dbReference>
<keyword evidence="5" id="KW-1185">Reference proteome</keyword>
<keyword evidence="1" id="KW-0418">Kinase</keyword>
<evidence type="ECO:0000259" key="2">
    <source>
        <dbReference type="Pfam" id="PF13581"/>
    </source>
</evidence>
<keyword evidence="1" id="KW-0808">Transferase</keyword>
<dbReference type="Proteomes" id="UP000599074">
    <property type="component" value="Unassembled WGS sequence"/>
</dbReference>
<organism evidence="4 5">
    <name type="scientific">Planosporangium mesophilum</name>
    <dbReference type="NCBI Taxonomy" id="689768"/>
    <lineage>
        <taxon>Bacteria</taxon>
        <taxon>Bacillati</taxon>
        <taxon>Actinomycetota</taxon>
        <taxon>Actinomycetes</taxon>
        <taxon>Micromonosporales</taxon>
        <taxon>Micromonosporaceae</taxon>
        <taxon>Planosporangium</taxon>
    </lineage>
</organism>
<dbReference type="InterPro" id="IPR036890">
    <property type="entry name" value="HATPase_C_sf"/>
</dbReference>
<evidence type="ECO:0000313" key="5">
    <source>
        <dbReference type="Proteomes" id="UP000599074"/>
    </source>
</evidence>
<feature type="domain" description="Histidine kinase/HSP90-like ATPase" evidence="2">
    <location>
        <begin position="202"/>
        <end position="312"/>
    </location>
</feature>
<dbReference type="AlphaFoldDB" id="A0A8J3X1U0"/>
<dbReference type="RefSeq" id="WP_168117215.1">
    <property type="nucleotide sequence ID" value="NZ_BOON01000041.1"/>
</dbReference>
<dbReference type="PANTHER" id="PTHR35526:SF3">
    <property type="entry name" value="ANTI-SIGMA-F FACTOR RSBW"/>
    <property type="match status" value="1"/>
</dbReference>
<evidence type="ECO:0000259" key="3">
    <source>
        <dbReference type="Pfam" id="PF14417"/>
    </source>
</evidence>
<protein>
    <submittedName>
        <fullName evidence="4">Anti-sigma regulatory factor</fullName>
    </submittedName>
</protein>
<dbReference type="EMBL" id="BOON01000041">
    <property type="protein sequence ID" value="GII24772.1"/>
    <property type="molecule type" value="Genomic_DNA"/>
</dbReference>
<dbReference type="InterPro" id="IPR047718">
    <property type="entry name" value="RsbA-like_anti_sig"/>
</dbReference>
<dbReference type="SUPFAM" id="SSF55874">
    <property type="entry name" value="ATPase domain of HSP90 chaperone/DNA topoisomerase II/histidine kinase"/>
    <property type="match status" value="1"/>
</dbReference>
<dbReference type="Pfam" id="PF13581">
    <property type="entry name" value="HATPase_c_2"/>
    <property type="match status" value="1"/>
</dbReference>
<dbReference type="GO" id="GO:0004674">
    <property type="term" value="F:protein serine/threonine kinase activity"/>
    <property type="evidence" value="ECO:0007669"/>
    <property type="project" value="UniProtKB-KW"/>
</dbReference>
<dbReference type="InterPro" id="IPR050267">
    <property type="entry name" value="Anti-sigma-factor_SerPK"/>
</dbReference>
<dbReference type="InterPro" id="IPR003594">
    <property type="entry name" value="HATPase_dom"/>
</dbReference>
<dbReference type="PANTHER" id="PTHR35526">
    <property type="entry name" value="ANTI-SIGMA-F FACTOR RSBW-RELATED"/>
    <property type="match status" value="1"/>
</dbReference>
<dbReference type="InterPro" id="IPR025847">
    <property type="entry name" value="MEDS_domain"/>
</dbReference>
<dbReference type="NCBIfam" id="NF041045">
    <property type="entry name" value="RsbA_anti_sig"/>
    <property type="match status" value="1"/>
</dbReference>
<name>A0A8J3X1U0_9ACTN</name>